<dbReference type="AlphaFoldDB" id="A0A0C3PDJ7"/>
<feature type="region of interest" description="Disordered" evidence="2">
    <location>
        <begin position="106"/>
        <end position="192"/>
    </location>
</feature>
<name>A0A0C3PDJ7_PHLG1</name>
<sequence>MSRRQSRISIDGRQNDALLEFETFKKKFLLANKHITKLNSTLSVRIEELNAQISILQVENLRLRASEIALASQLKKEREKSRKILVDAEAATHTLMKQLGHIRKSYHVPHKPTSPEPDPTQALPRARRPPPDPTASPLAPRIARPPTISGIFEEEEEDDNDYVLSPSPPRRKSKSRSSSSGATPSSSRLPLLAHAPSLTTEDLIDFDEQLSKTGKKKPTRRQSGLLSTTMAITTVTATGYKTELISPRPPSPAFGSPLRRSAGMEEAEEEAMVMIGATRGDGEGGDEEEPIALGVTRREKMKKRREKEDGSERESMDDGRKERERRRPKDTDGAPRPSSYDGKKPKLKDVTNSPPPRPSLANIDATHGVKRKKSRAHVPADDGGESDGTQADSEYGGGSVRAVSATGWVSADSRRRSVANAGSHARRAEGDEGRRHSMAV</sequence>
<feature type="compositionally biased region" description="Low complexity" evidence="2">
    <location>
        <begin position="176"/>
        <end position="188"/>
    </location>
</feature>
<dbReference type="Proteomes" id="UP000053257">
    <property type="component" value="Unassembled WGS sequence"/>
</dbReference>
<organism evidence="3 4">
    <name type="scientific">Phlebiopsis gigantea (strain 11061_1 CR5-6)</name>
    <name type="common">White-rot fungus</name>
    <name type="synonym">Peniophora gigantea</name>
    <dbReference type="NCBI Taxonomy" id="745531"/>
    <lineage>
        <taxon>Eukaryota</taxon>
        <taxon>Fungi</taxon>
        <taxon>Dikarya</taxon>
        <taxon>Basidiomycota</taxon>
        <taxon>Agaricomycotina</taxon>
        <taxon>Agaricomycetes</taxon>
        <taxon>Polyporales</taxon>
        <taxon>Phanerochaetaceae</taxon>
        <taxon>Phlebiopsis</taxon>
    </lineage>
</organism>
<accession>A0A0C3PDJ7</accession>
<evidence type="ECO:0000256" key="2">
    <source>
        <dbReference type="SAM" id="MobiDB-lite"/>
    </source>
</evidence>
<feature type="coiled-coil region" evidence="1">
    <location>
        <begin position="39"/>
        <end position="91"/>
    </location>
</feature>
<evidence type="ECO:0000256" key="1">
    <source>
        <dbReference type="SAM" id="Coils"/>
    </source>
</evidence>
<evidence type="ECO:0000313" key="4">
    <source>
        <dbReference type="Proteomes" id="UP000053257"/>
    </source>
</evidence>
<feature type="compositionally biased region" description="Basic and acidic residues" evidence="2">
    <location>
        <begin position="426"/>
        <end position="440"/>
    </location>
</feature>
<feature type="region of interest" description="Disordered" evidence="2">
    <location>
        <begin position="242"/>
        <end position="440"/>
    </location>
</feature>
<feature type="compositionally biased region" description="Acidic residues" evidence="2">
    <location>
        <begin position="152"/>
        <end position="161"/>
    </location>
</feature>
<gene>
    <name evidence="3" type="ORF">PHLGIDRAFT_31832</name>
</gene>
<evidence type="ECO:0000313" key="3">
    <source>
        <dbReference type="EMBL" id="KIP03378.1"/>
    </source>
</evidence>
<dbReference type="HOGENOM" id="CLU_034118_0_0_1"/>
<dbReference type="EMBL" id="KN840619">
    <property type="protein sequence ID" value="KIP03378.1"/>
    <property type="molecule type" value="Genomic_DNA"/>
</dbReference>
<dbReference type="OrthoDB" id="5394106at2759"/>
<keyword evidence="4" id="KW-1185">Reference proteome</keyword>
<keyword evidence="1" id="KW-0175">Coiled coil</keyword>
<protein>
    <recommendedName>
        <fullName evidence="5">Shugoshin C-terminal domain-containing protein</fullName>
    </recommendedName>
</protein>
<proteinExistence type="predicted"/>
<dbReference type="STRING" id="745531.A0A0C3PDJ7"/>
<reference evidence="3 4" key="1">
    <citation type="journal article" date="2014" name="PLoS Genet.">
        <title>Analysis of the Phlebiopsis gigantea genome, transcriptome and secretome provides insight into its pioneer colonization strategies of wood.</title>
        <authorList>
            <person name="Hori C."/>
            <person name="Ishida T."/>
            <person name="Igarashi K."/>
            <person name="Samejima M."/>
            <person name="Suzuki H."/>
            <person name="Master E."/>
            <person name="Ferreira P."/>
            <person name="Ruiz-Duenas F.J."/>
            <person name="Held B."/>
            <person name="Canessa P."/>
            <person name="Larrondo L.F."/>
            <person name="Schmoll M."/>
            <person name="Druzhinina I.S."/>
            <person name="Kubicek C.P."/>
            <person name="Gaskell J.A."/>
            <person name="Kersten P."/>
            <person name="St John F."/>
            <person name="Glasner J."/>
            <person name="Sabat G."/>
            <person name="Splinter BonDurant S."/>
            <person name="Syed K."/>
            <person name="Yadav J."/>
            <person name="Mgbeahuruike A.C."/>
            <person name="Kovalchuk A."/>
            <person name="Asiegbu F.O."/>
            <person name="Lackner G."/>
            <person name="Hoffmeister D."/>
            <person name="Rencoret J."/>
            <person name="Gutierrez A."/>
            <person name="Sun H."/>
            <person name="Lindquist E."/>
            <person name="Barry K."/>
            <person name="Riley R."/>
            <person name="Grigoriev I.V."/>
            <person name="Henrissat B."/>
            <person name="Kues U."/>
            <person name="Berka R.M."/>
            <person name="Martinez A.T."/>
            <person name="Covert S.F."/>
            <person name="Blanchette R.A."/>
            <person name="Cullen D."/>
        </authorList>
    </citation>
    <scope>NUCLEOTIDE SEQUENCE [LARGE SCALE GENOMIC DNA]</scope>
    <source>
        <strain evidence="3 4">11061_1 CR5-6</strain>
    </source>
</reference>
<evidence type="ECO:0008006" key="5">
    <source>
        <dbReference type="Google" id="ProtNLM"/>
    </source>
</evidence>
<feature type="compositionally biased region" description="Basic and acidic residues" evidence="2">
    <location>
        <begin position="306"/>
        <end position="333"/>
    </location>
</feature>